<name>A0ACB8XJJ2_ARCLA</name>
<evidence type="ECO:0000313" key="1">
    <source>
        <dbReference type="EMBL" id="KAI3667834.1"/>
    </source>
</evidence>
<dbReference type="Proteomes" id="UP001055879">
    <property type="component" value="Linkage Group LG17"/>
</dbReference>
<comment type="caution">
    <text evidence="1">The sequence shown here is derived from an EMBL/GenBank/DDBJ whole genome shotgun (WGS) entry which is preliminary data.</text>
</comment>
<protein>
    <submittedName>
        <fullName evidence="1">Uncharacterized protein</fullName>
    </submittedName>
</protein>
<accession>A0ACB8XJJ2</accession>
<evidence type="ECO:0000313" key="2">
    <source>
        <dbReference type="Proteomes" id="UP001055879"/>
    </source>
</evidence>
<reference evidence="2" key="1">
    <citation type="journal article" date="2022" name="Mol. Ecol. Resour.">
        <title>The genomes of chicory, endive, great burdock and yacon provide insights into Asteraceae palaeo-polyploidization history and plant inulin production.</title>
        <authorList>
            <person name="Fan W."/>
            <person name="Wang S."/>
            <person name="Wang H."/>
            <person name="Wang A."/>
            <person name="Jiang F."/>
            <person name="Liu H."/>
            <person name="Zhao H."/>
            <person name="Xu D."/>
            <person name="Zhang Y."/>
        </authorList>
    </citation>
    <scope>NUCLEOTIDE SEQUENCE [LARGE SCALE GENOMIC DNA]</scope>
    <source>
        <strain evidence="2">cv. Niubang</strain>
    </source>
</reference>
<reference evidence="1 2" key="2">
    <citation type="journal article" date="2022" name="Mol. Ecol. Resour.">
        <title>The genomes of chicory, endive, great burdock and yacon provide insights into Asteraceae paleo-polyploidization history and plant inulin production.</title>
        <authorList>
            <person name="Fan W."/>
            <person name="Wang S."/>
            <person name="Wang H."/>
            <person name="Wang A."/>
            <person name="Jiang F."/>
            <person name="Liu H."/>
            <person name="Zhao H."/>
            <person name="Xu D."/>
            <person name="Zhang Y."/>
        </authorList>
    </citation>
    <scope>NUCLEOTIDE SEQUENCE [LARGE SCALE GENOMIC DNA]</scope>
    <source>
        <strain evidence="2">cv. Niubang</strain>
    </source>
</reference>
<dbReference type="EMBL" id="CM042063">
    <property type="protein sequence ID" value="KAI3667834.1"/>
    <property type="molecule type" value="Genomic_DNA"/>
</dbReference>
<proteinExistence type="predicted"/>
<organism evidence="1 2">
    <name type="scientific">Arctium lappa</name>
    <name type="common">Greater burdock</name>
    <name type="synonym">Lappa major</name>
    <dbReference type="NCBI Taxonomy" id="4217"/>
    <lineage>
        <taxon>Eukaryota</taxon>
        <taxon>Viridiplantae</taxon>
        <taxon>Streptophyta</taxon>
        <taxon>Embryophyta</taxon>
        <taxon>Tracheophyta</taxon>
        <taxon>Spermatophyta</taxon>
        <taxon>Magnoliopsida</taxon>
        <taxon>eudicotyledons</taxon>
        <taxon>Gunneridae</taxon>
        <taxon>Pentapetalae</taxon>
        <taxon>asterids</taxon>
        <taxon>campanulids</taxon>
        <taxon>Asterales</taxon>
        <taxon>Asteraceae</taxon>
        <taxon>Carduoideae</taxon>
        <taxon>Cardueae</taxon>
        <taxon>Arctiinae</taxon>
        <taxon>Arctium</taxon>
    </lineage>
</organism>
<sequence>MAFSNISVLVVSFESNVFDAISTLVIFKWFMVSLESNASAIIRLAPFDPLKKKKKKVVMHDAADDFVEQLAEKTESLSECTDSQSMLCPSCWQSWVQVSGSLDGQQRLVVKGKICTKKL</sequence>
<gene>
    <name evidence="1" type="ORF">L6452_42904</name>
</gene>
<keyword evidence="2" id="KW-1185">Reference proteome</keyword>